<keyword evidence="2" id="KW-1185">Reference proteome</keyword>
<organism evidence="1 2">
    <name type="scientific">Paenibacillus lacisoli</name>
    <dbReference type="NCBI Taxonomy" id="3064525"/>
    <lineage>
        <taxon>Bacteria</taxon>
        <taxon>Bacillati</taxon>
        <taxon>Bacillota</taxon>
        <taxon>Bacilli</taxon>
        <taxon>Bacillales</taxon>
        <taxon>Paenibacillaceae</taxon>
        <taxon>Paenibacillus</taxon>
    </lineage>
</organism>
<evidence type="ECO:0000313" key="2">
    <source>
        <dbReference type="Proteomes" id="UP001240171"/>
    </source>
</evidence>
<dbReference type="RefSeq" id="WP_305022240.1">
    <property type="nucleotide sequence ID" value="NZ_JAUQTB010000001.1"/>
</dbReference>
<name>A0ABT9C722_9BACL</name>
<evidence type="ECO:0000313" key="1">
    <source>
        <dbReference type="EMBL" id="MDO7905054.1"/>
    </source>
</evidence>
<comment type="caution">
    <text evidence="1">The sequence shown here is derived from an EMBL/GenBank/DDBJ whole genome shotgun (WGS) entry which is preliminary data.</text>
</comment>
<dbReference type="Proteomes" id="UP001240171">
    <property type="component" value="Unassembled WGS sequence"/>
</dbReference>
<reference evidence="1 2" key="1">
    <citation type="submission" date="2023-07" db="EMBL/GenBank/DDBJ databases">
        <title>Paenibacillus sp. JX-17 nov. isolated from soil.</title>
        <authorList>
            <person name="Wan Y."/>
            <person name="Liu B."/>
        </authorList>
    </citation>
    <scope>NUCLEOTIDE SEQUENCE [LARGE SCALE GENOMIC DNA]</scope>
    <source>
        <strain evidence="1 2">JX-17</strain>
    </source>
</reference>
<gene>
    <name evidence="1" type="ORF">Q5741_01340</name>
</gene>
<dbReference type="EMBL" id="JAUQTB010000001">
    <property type="protein sequence ID" value="MDO7905054.1"/>
    <property type="molecule type" value="Genomic_DNA"/>
</dbReference>
<accession>A0ABT9C722</accession>
<proteinExistence type="predicted"/>
<protein>
    <submittedName>
        <fullName evidence="1">Imm50 family immunity protein</fullName>
    </submittedName>
</protein>
<sequence length="189" mass="20399">MQLNIDQIEQENGVYTLNYKAGGPLPFTEHDIVLLHADGYFIGSIIGLTSEQLRLSVEEEGFAEAVQGSLEMELAFSPAISIEGGPQLVQELGGFPSFHKAEITKAEVSGKSVKLALNTPNSAGTIKEVIFTFQEVSEQEFTPLADRNIIEQIDFRYDGGDMVVDIEGETGLSGSLICGGIRAEVSSNE</sequence>